<evidence type="ECO:0000259" key="5">
    <source>
        <dbReference type="SMART" id="SM00945"/>
    </source>
</evidence>
<keyword evidence="7" id="KW-1185">Reference proteome</keyword>
<dbReference type="Pfam" id="PF04352">
    <property type="entry name" value="ProQ"/>
    <property type="match status" value="1"/>
</dbReference>
<protein>
    <recommendedName>
        <fullName evidence="5">ProQ/FinO domain-containing protein</fullName>
    </recommendedName>
</protein>
<feature type="compositionally biased region" description="Low complexity" evidence="4">
    <location>
        <begin position="49"/>
        <end position="61"/>
    </location>
</feature>
<feature type="domain" description="ProQ/FinO" evidence="5">
    <location>
        <begin position="66"/>
        <end position="176"/>
    </location>
</feature>
<proteinExistence type="predicted"/>
<comment type="caution">
    <text evidence="6">The sequence shown here is derived from an EMBL/GenBank/DDBJ whole genome shotgun (WGS) entry which is preliminary data.</text>
</comment>
<sequence length="263" mass="28383">MTSGPEHPDMTTPPNPTPAEATPAPATPAADTAAPARNRSSRNRPPRRAPAGNPARRAGTAESSKRPARPQHPVLEQLATLYPALFGETPKPLKRGIFQDLLAAHPDALDKDALKTALALHTRSSRYLTVVASGQQRHDLAGQAVEDLAPEHVHHALVEVFRRRQQRTPEDLRPKFRQRVAQAFEASGLSREAYAEKVLGRDEEVNALTLEALADVASQAARDEALLRAFHGSGLSPADFASSYGLPLGDVQRAIRRSGASDH</sequence>
<keyword evidence="3" id="KW-0143">Chaperone</keyword>
<dbReference type="SMART" id="SM00945">
    <property type="entry name" value="ProQ"/>
    <property type="match status" value="1"/>
</dbReference>
<evidence type="ECO:0000256" key="3">
    <source>
        <dbReference type="ARBA" id="ARBA00023186"/>
    </source>
</evidence>
<dbReference type="Gene3D" id="1.10.1710.10">
    <property type="entry name" value="ProQ/FinO domain"/>
    <property type="match status" value="1"/>
</dbReference>
<name>A0ABQ6C8J1_9BURK</name>
<evidence type="ECO:0000256" key="2">
    <source>
        <dbReference type="ARBA" id="ARBA00022884"/>
    </source>
</evidence>
<reference evidence="7" key="1">
    <citation type="journal article" date="2019" name="Int. J. Syst. Evol. Microbiol.">
        <title>The Global Catalogue of Microorganisms (GCM) 10K type strain sequencing project: providing services to taxonomists for standard genome sequencing and annotation.</title>
        <authorList>
            <consortium name="The Broad Institute Genomics Platform"/>
            <consortium name="The Broad Institute Genome Sequencing Center for Infectious Disease"/>
            <person name="Wu L."/>
            <person name="Ma J."/>
        </authorList>
    </citation>
    <scope>NUCLEOTIDE SEQUENCE [LARGE SCALE GENOMIC DNA]</scope>
    <source>
        <strain evidence="7">NBRC 109341</strain>
    </source>
</reference>
<feature type="region of interest" description="Disordered" evidence="4">
    <location>
        <begin position="1"/>
        <end position="73"/>
    </location>
</feature>
<accession>A0ABQ6C8J1</accession>
<dbReference type="InterPro" id="IPR016103">
    <property type="entry name" value="ProQ/FinO"/>
</dbReference>
<keyword evidence="1" id="KW-0963">Cytoplasm</keyword>
<evidence type="ECO:0000313" key="7">
    <source>
        <dbReference type="Proteomes" id="UP001156903"/>
    </source>
</evidence>
<dbReference type="InterPro" id="IPR036442">
    <property type="entry name" value="ProQ/FinO_sf"/>
</dbReference>
<feature type="compositionally biased region" description="Low complexity" evidence="4">
    <location>
        <begin position="18"/>
        <end position="38"/>
    </location>
</feature>
<dbReference type="EMBL" id="BSPB01000054">
    <property type="protein sequence ID" value="GLS16370.1"/>
    <property type="molecule type" value="Genomic_DNA"/>
</dbReference>
<dbReference type="InterPro" id="IPR023529">
    <property type="entry name" value="ProQ"/>
</dbReference>
<evidence type="ECO:0000256" key="1">
    <source>
        <dbReference type="ARBA" id="ARBA00022490"/>
    </source>
</evidence>
<evidence type="ECO:0000256" key="4">
    <source>
        <dbReference type="SAM" id="MobiDB-lite"/>
    </source>
</evidence>
<gene>
    <name evidence="6" type="ORF">GCM10007935_38100</name>
</gene>
<organism evidence="6 7">
    <name type="scientific">Hydrogenophaga electricum</name>
    <dbReference type="NCBI Taxonomy" id="1230953"/>
    <lineage>
        <taxon>Bacteria</taxon>
        <taxon>Pseudomonadati</taxon>
        <taxon>Pseudomonadota</taxon>
        <taxon>Betaproteobacteria</taxon>
        <taxon>Burkholderiales</taxon>
        <taxon>Comamonadaceae</taxon>
        <taxon>Hydrogenophaga</taxon>
    </lineage>
</organism>
<dbReference type="PANTHER" id="PTHR38106:SF1">
    <property type="entry name" value="RNA CHAPERONE PROQ"/>
    <property type="match status" value="1"/>
</dbReference>
<evidence type="ECO:0000313" key="6">
    <source>
        <dbReference type="EMBL" id="GLS16370.1"/>
    </source>
</evidence>
<dbReference type="SUPFAM" id="SSF48657">
    <property type="entry name" value="FinO-like"/>
    <property type="match status" value="1"/>
</dbReference>
<dbReference type="Proteomes" id="UP001156903">
    <property type="component" value="Unassembled WGS sequence"/>
</dbReference>
<keyword evidence="2" id="KW-0694">RNA-binding</keyword>
<dbReference type="PANTHER" id="PTHR38106">
    <property type="entry name" value="RNA CHAPERONE PROQ"/>
    <property type="match status" value="1"/>
</dbReference>